<name>A0ACB7IU69_PLECO</name>
<organism evidence="1 2">
    <name type="scientific">Pleurotus cornucopiae</name>
    <name type="common">Cornucopia mushroom</name>
    <dbReference type="NCBI Taxonomy" id="5321"/>
    <lineage>
        <taxon>Eukaryota</taxon>
        <taxon>Fungi</taxon>
        <taxon>Dikarya</taxon>
        <taxon>Basidiomycota</taxon>
        <taxon>Agaricomycotina</taxon>
        <taxon>Agaricomycetes</taxon>
        <taxon>Agaricomycetidae</taxon>
        <taxon>Agaricales</taxon>
        <taxon>Pleurotineae</taxon>
        <taxon>Pleurotaceae</taxon>
        <taxon>Pleurotus</taxon>
    </lineage>
</organism>
<evidence type="ECO:0000313" key="2">
    <source>
        <dbReference type="Proteomes" id="UP000824881"/>
    </source>
</evidence>
<keyword evidence="2" id="KW-1185">Reference proteome</keyword>
<accession>A0ACB7IU69</accession>
<protein>
    <submittedName>
        <fullName evidence="1">Uncharacterized protein</fullName>
    </submittedName>
</protein>
<evidence type="ECO:0000313" key="1">
    <source>
        <dbReference type="EMBL" id="KAG9221381.1"/>
    </source>
</evidence>
<comment type="caution">
    <text evidence="1">The sequence shown here is derived from an EMBL/GenBank/DDBJ whole genome shotgun (WGS) entry which is preliminary data.</text>
</comment>
<gene>
    <name evidence="1" type="ORF">CCMSSC00406_0009830</name>
</gene>
<dbReference type="Proteomes" id="UP000824881">
    <property type="component" value="Unassembled WGS sequence"/>
</dbReference>
<reference evidence="1 2" key="1">
    <citation type="journal article" date="2021" name="Appl. Environ. Microbiol.">
        <title>Genetic linkage and physical mapping for an oyster mushroom Pleurotus cornucopiae and QTL analysis for the trait cap color.</title>
        <authorList>
            <person name="Zhang Y."/>
            <person name="Gao W."/>
            <person name="Sonnenberg A."/>
            <person name="Chen Q."/>
            <person name="Zhang J."/>
            <person name="Huang C."/>
        </authorList>
    </citation>
    <scope>NUCLEOTIDE SEQUENCE [LARGE SCALE GENOMIC DNA]</scope>
    <source>
        <strain evidence="1">CCMSSC00406</strain>
    </source>
</reference>
<sequence length="123" mass="12201">MLYRSNYTSVLVDCISGTCPTELDTAETLAQQFCNLANSSSSLSFPTPTTPTTTSSSSSSPTSPTVTGSSSSSSASATGTAPAVTSGAGNFAGSLHQEAKKGSWIATALLSASGLLLGVLTVV</sequence>
<proteinExistence type="predicted"/>
<dbReference type="EMBL" id="WQMT02000007">
    <property type="protein sequence ID" value="KAG9221381.1"/>
    <property type="molecule type" value="Genomic_DNA"/>
</dbReference>